<evidence type="ECO:0000313" key="3">
    <source>
        <dbReference type="Proteomes" id="UP000268162"/>
    </source>
</evidence>
<reference evidence="3" key="1">
    <citation type="journal article" date="2018" name="Nat. Microbiol.">
        <title>Leveraging single-cell genomics to expand the fungal tree of life.</title>
        <authorList>
            <person name="Ahrendt S.R."/>
            <person name="Quandt C.A."/>
            <person name="Ciobanu D."/>
            <person name="Clum A."/>
            <person name="Salamov A."/>
            <person name="Andreopoulos B."/>
            <person name="Cheng J.F."/>
            <person name="Woyke T."/>
            <person name="Pelin A."/>
            <person name="Henrissat B."/>
            <person name="Reynolds N.K."/>
            <person name="Benny G.L."/>
            <person name="Smith M.E."/>
            <person name="James T.Y."/>
            <person name="Grigoriev I.V."/>
        </authorList>
    </citation>
    <scope>NUCLEOTIDE SEQUENCE [LARGE SCALE GENOMIC DNA]</scope>
    <source>
        <strain evidence="3">RSA 468</strain>
    </source>
</reference>
<proteinExistence type="predicted"/>
<feature type="signal peptide" evidence="1">
    <location>
        <begin position="1"/>
        <end position="23"/>
    </location>
</feature>
<dbReference type="AlphaFoldDB" id="A0A4P9ZWA8"/>
<evidence type="ECO:0000313" key="2">
    <source>
        <dbReference type="EMBL" id="RKP36960.1"/>
    </source>
</evidence>
<dbReference type="EMBL" id="ML002566">
    <property type="protein sequence ID" value="RKP36960.1"/>
    <property type="molecule type" value="Genomic_DNA"/>
</dbReference>
<organism evidence="2 3">
    <name type="scientific">Dimargaris cristalligena</name>
    <dbReference type="NCBI Taxonomy" id="215637"/>
    <lineage>
        <taxon>Eukaryota</taxon>
        <taxon>Fungi</taxon>
        <taxon>Fungi incertae sedis</taxon>
        <taxon>Zoopagomycota</taxon>
        <taxon>Kickxellomycotina</taxon>
        <taxon>Dimargaritomycetes</taxon>
        <taxon>Dimargaritales</taxon>
        <taxon>Dimargaritaceae</taxon>
        <taxon>Dimargaris</taxon>
    </lineage>
</organism>
<protein>
    <submittedName>
        <fullName evidence="2">Uncharacterized protein</fullName>
    </submittedName>
</protein>
<name>A0A4P9ZWA8_9FUNG</name>
<accession>A0A4P9ZWA8</accession>
<keyword evidence="3" id="KW-1185">Reference proteome</keyword>
<gene>
    <name evidence="2" type="ORF">BJ085DRAFT_39050</name>
</gene>
<dbReference type="Proteomes" id="UP000268162">
    <property type="component" value="Unassembled WGS sequence"/>
</dbReference>
<keyword evidence="1" id="KW-0732">Signal</keyword>
<sequence length="458" mass="52327">MRLLNGIFPALTIGSTLLLYGLGQSTEDSPTTKPIPLEILDQILSYSSKDTNTRLLNDPLLSHSAAKYLPHPSAKTILPNWEFELHETTTIFTQQKEWDRLLIIWRQLAPLELWDTVLHSVTSLCSLQSATANPSRTRGSVAAECTGERYKRFLTINKYRPLVSRGQRAMIDMTSLTVPDWEVAFPLASFANGETMDTLFRLLHLTFEAPFYEGKPVQFNDSTELNLTDLTPFIRVSTTMTALLNRVATTTLWKLYHQGKWDHIKHYLDRAIVMVTQGLDDHAHNSEVYRWIETLQQQARCIITFAAIGLNGPWVDGVMVRMDQLDQLISGRNVGLAFRATLSNYLGELSTRGFTKLAKWLEQKWPNLPDEINPFATITPVSPIFDKRYFYLNPIDGHLYQAIPSGFLSPLPESLRYLDPNQPYVMGDFQYKLKNDLQTLNLQQYVHTNSVPVHHMTR</sequence>
<evidence type="ECO:0000256" key="1">
    <source>
        <dbReference type="SAM" id="SignalP"/>
    </source>
</evidence>
<feature type="chain" id="PRO_5020975673" evidence="1">
    <location>
        <begin position="24"/>
        <end position="458"/>
    </location>
</feature>